<dbReference type="InterPro" id="IPR011009">
    <property type="entry name" value="Kinase-like_dom_sf"/>
</dbReference>
<evidence type="ECO:0000313" key="8">
    <source>
        <dbReference type="EMBL" id="TWT68705.1"/>
    </source>
</evidence>
<keyword evidence="2 5" id="KW-0547">Nucleotide-binding</keyword>
<dbReference type="RefSeq" id="WP_196784652.1">
    <property type="nucleotide sequence ID" value="NZ_CP036319.1"/>
</dbReference>
<dbReference type="AlphaFoldDB" id="A0A5C5Y375"/>
<comment type="caution">
    <text evidence="8">The sequence shown here is derived from an EMBL/GenBank/DDBJ whole genome shotgun (WGS) entry which is preliminary data.</text>
</comment>
<evidence type="ECO:0000256" key="4">
    <source>
        <dbReference type="ARBA" id="ARBA00022840"/>
    </source>
</evidence>
<dbReference type="SMART" id="SM00220">
    <property type="entry name" value="S_TKc"/>
    <property type="match status" value="1"/>
</dbReference>
<keyword evidence="4 5" id="KW-0067">ATP-binding</keyword>
<dbReference type="CDD" id="cd14014">
    <property type="entry name" value="STKc_PknB_like"/>
    <property type="match status" value="1"/>
</dbReference>
<dbReference type="GO" id="GO:0005524">
    <property type="term" value="F:ATP binding"/>
    <property type="evidence" value="ECO:0007669"/>
    <property type="project" value="UniProtKB-UniRule"/>
</dbReference>
<reference evidence="8 9" key="1">
    <citation type="submission" date="2019-02" db="EMBL/GenBank/DDBJ databases">
        <title>Deep-cultivation of Planctomycetes and their phenomic and genomic characterization uncovers novel biology.</title>
        <authorList>
            <person name="Wiegand S."/>
            <person name="Jogler M."/>
            <person name="Boedeker C."/>
            <person name="Pinto D."/>
            <person name="Vollmers J."/>
            <person name="Rivas-Marin E."/>
            <person name="Kohn T."/>
            <person name="Peeters S.H."/>
            <person name="Heuer A."/>
            <person name="Rast P."/>
            <person name="Oberbeckmann S."/>
            <person name="Bunk B."/>
            <person name="Jeske O."/>
            <person name="Meyerdierks A."/>
            <person name="Storesund J.E."/>
            <person name="Kallscheuer N."/>
            <person name="Luecker S."/>
            <person name="Lage O.M."/>
            <person name="Pohl T."/>
            <person name="Merkel B.J."/>
            <person name="Hornburger P."/>
            <person name="Mueller R.-W."/>
            <person name="Bruemmer F."/>
            <person name="Labrenz M."/>
            <person name="Spormann A.M."/>
            <person name="Op Den Camp H."/>
            <person name="Overmann J."/>
            <person name="Amann R."/>
            <person name="Jetten M.S.M."/>
            <person name="Mascher T."/>
            <person name="Medema M.H."/>
            <person name="Devos D.P."/>
            <person name="Kaster A.-K."/>
            <person name="Ovreas L."/>
            <person name="Rohde M."/>
            <person name="Galperin M.Y."/>
            <person name="Jogler C."/>
        </authorList>
    </citation>
    <scope>NUCLEOTIDE SEQUENCE [LARGE SCALE GENOMIC DNA]</scope>
    <source>
        <strain evidence="8 9">Pan14r</strain>
    </source>
</reference>
<keyword evidence="9" id="KW-1185">Reference proteome</keyword>
<keyword evidence="6" id="KW-1133">Transmembrane helix</keyword>
<organism evidence="8 9">
    <name type="scientific">Crateriforma conspicua</name>
    <dbReference type="NCBI Taxonomy" id="2527996"/>
    <lineage>
        <taxon>Bacteria</taxon>
        <taxon>Pseudomonadati</taxon>
        <taxon>Planctomycetota</taxon>
        <taxon>Planctomycetia</taxon>
        <taxon>Planctomycetales</taxon>
        <taxon>Planctomycetaceae</taxon>
        <taxon>Crateriforma</taxon>
    </lineage>
</organism>
<dbReference type="EC" id="2.7.11.1" evidence="8"/>
<dbReference type="Pfam" id="PF00069">
    <property type="entry name" value="Pkinase"/>
    <property type="match status" value="1"/>
</dbReference>
<keyword evidence="1 8" id="KW-0808">Transferase</keyword>
<feature type="transmembrane region" description="Helical" evidence="6">
    <location>
        <begin position="540"/>
        <end position="562"/>
    </location>
</feature>
<feature type="domain" description="Protein kinase" evidence="7">
    <location>
        <begin position="115"/>
        <end position="363"/>
    </location>
</feature>
<name>A0A5C5Y375_9PLAN</name>
<protein>
    <submittedName>
        <fullName evidence="8">Serine/threonine-protein kinase PknB</fullName>
        <ecNumber evidence="8">2.7.11.1</ecNumber>
    </submittedName>
</protein>
<evidence type="ECO:0000256" key="1">
    <source>
        <dbReference type="ARBA" id="ARBA00022679"/>
    </source>
</evidence>
<feature type="transmembrane region" description="Helical" evidence="6">
    <location>
        <begin position="463"/>
        <end position="482"/>
    </location>
</feature>
<dbReference type="PANTHER" id="PTHR43289:SF6">
    <property type="entry name" value="SERINE_THREONINE-PROTEIN KINASE NEKL-3"/>
    <property type="match status" value="1"/>
</dbReference>
<dbReference type="InterPro" id="IPR008271">
    <property type="entry name" value="Ser/Thr_kinase_AS"/>
</dbReference>
<gene>
    <name evidence="8" type="primary">pknB_5</name>
    <name evidence="8" type="ORF">Pan14r_09520</name>
</gene>
<dbReference type="InterPro" id="IPR000719">
    <property type="entry name" value="Prot_kinase_dom"/>
</dbReference>
<feature type="transmembrane region" description="Helical" evidence="6">
    <location>
        <begin position="429"/>
        <end position="451"/>
    </location>
</feature>
<accession>A0A5C5Y375</accession>
<dbReference type="Proteomes" id="UP000317238">
    <property type="component" value="Unassembled WGS sequence"/>
</dbReference>
<keyword evidence="6" id="KW-0812">Transmembrane</keyword>
<evidence type="ECO:0000256" key="5">
    <source>
        <dbReference type="PROSITE-ProRule" id="PRU10141"/>
    </source>
</evidence>
<evidence type="ECO:0000256" key="2">
    <source>
        <dbReference type="ARBA" id="ARBA00022741"/>
    </source>
</evidence>
<sequence>MNIRQQKLPIQILEQIDDRCAAFEKAWQTGNPPSIESVLSEGVSDQERDVLLAELIVLDADYRRRRGESPEASQYLDRFPDHADDIRDALNEGDRPSSGFVPPPVQRVADMFPNLQVIELLGAGGMGAVYKAKQEGLDRVVALKILPAEFAHDAKFSLRFTREARTLAKLNHPNIVSVFEFGNVQDTFFFLMEFVDGPTLRDVVRAGGLAPKHALEIIPHLCDALQYAHDNGVIHRDIKPENILLTHQGTVKIVDFGLSRLLDSPSQASDLTGTHQVMGTPRYMAPEQFEGTHQVDHRADIYSLGVVFYEMLTGELPMGRFAAPSQKVAIDVRLDEVVLRTLEKEPSQRYQAASEIKSDLKSIADSNDSGLAATLVAGDIPVKSTADHPGQRMPADVDHRGVQQQESATRWLLTRRDLMNQVQSALKPLFRWQAVQIIVGVLLIGLGAFGWSQNIGNPTLMTIGIIVHVYGIVFIAAAIAVMTRIKRIDYSQSVDDVRARITRIRDLYLRLTPLIGFPWWLMWIPAGVAAGLDQILHPNALIPSLIIGLVGMLLSSWLYMWVQRPGSQNAEVWKDKFAGNSFRNAAKLLDECRSLGIR</sequence>
<evidence type="ECO:0000259" key="7">
    <source>
        <dbReference type="PROSITE" id="PS50011"/>
    </source>
</evidence>
<dbReference type="PROSITE" id="PS00108">
    <property type="entry name" value="PROTEIN_KINASE_ST"/>
    <property type="match status" value="1"/>
</dbReference>
<feature type="transmembrane region" description="Helical" evidence="6">
    <location>
        <begin position="507"/>
        <end position="528"/>
    </location>
</feature>
<dbReference type="EMBL" id="SJPL01000001">
    <property type="protein sequence ID" value="TWT68705.1"/>
    <property type="molecule type" value="Genomic_DNA"/>
</dbReference>
<dbReference type="SUPFAM" id="SSF56112">
    <property type="entry name" value="Protein kinase-like (PK-like)"/>
    <property type="match status" value="1"/>
</dbReference>
<dbReference type="Gene3D" id="3.30.200.20">
    <property type="entry name" value="Phosphorylase Kinase, domain 1"/>
    <property type="match status" value="1"/>
</dbReference>
<feature type="binding site" evidence="5">
    <location>
        <position position="144"/>
    </location>
    <ligand>
        <name>ATP</name>
        <dbReference type="ChEBI" id="CHEBI:30616"/>
    </ligand>
</feature>
<evidence type="ECO:0000256" key="3">
    <source>
        <dbReference type="ARBA" id="ARBA00022777"/>
    </source>
</evidence>
<dbReference type="PANTHER" id="PTHR43289">
    <property type="entry name" value="MITOGEN-ACTIVATED PROTEIN KINASE KINASE KINASE 20-RELATED"/>
    <property type="match status" value="1"/>
</dbReference>
<dbReference type="GO" id="GO:0004674">
    <property type="term" value="F:protein serine/threonine kinase activity"/>
    <property type="evidence" value="ECO:0007669"/>
    <property type="project" value="UniProtKB-EC"/>
</dbReference>
<evidence type="ECO:0000313" key="9">
    <source>
        <dbReference type="Proteomes" id="UP000317238"/>
    </source>
</evidence>
<dbReference type="Gene3D" id="1.10.510.10">
    <property type="entry name" value="Transferase(Phosphotransferase) domain 1"/>
    <property type="match status" value="1"/>
</dbReference>
<dbReference type="PROSITE" id="PS00107">
    <property type="entry name" value="PROTEIN_KINASE_ATP"/>
    <property type="match status" value="1"/>
</dbReference>
<dbReference type="PROSITE" id="PS50011">
    <property type="entry name" value="PROTEIN_KINASE_DOM"/>
    <property type="match status" value="1"/>
</dbReference>
<dbReference type="InterPro" id="IPR017441">
    <property type="entry name" value="Protein_kinase_ATP_BS"/>
</dbReference>
<proteinExistence type="predicted"/>
<keyword evidence="3 8" id="KW-0418">Kinase</keyword>
<keyword evidence="6" id="KW-0472">Membrane</keyword>
<evidence type="ECO:0000256" key="6">
    <source>
        <dbReference type="SAM" id="Phobius"/>
    </source>
</evidence>